<accession>A0A7W9YML3</accession>
<evidence type="ECO:0000313" key="1">
    <source>
        <dbReference type="EMBL" id="MBB6174958.1"/>
    </source>
</evidence>
<comment type="caution">
    <text evidence="1">The sequence shown here is derived from an EMBL/GenBank/DDBJ whole genome shotgun (WGS) entry which is preliminary data.</text>
</comment>
<reference evidence="1 2" key="1">
    <citation type="submission" date="2020-08" db="EMBL/GenBank/DDBJ databases">
        <title>Sequencing the genomes of 1000 actinobacteria strains.</title>
        <authorList>
            <person name="Klenk H.-P."/>
        </authorList>
    </citation>
    <scope>NUCLEOTIDE SEQUENCE [LARGE SCALE GENOMIC DNA]</scope>
    <source>
        <strain evidence="1 2">DSM 46659</strain>
    </source>
</reference>
<evidence type="ECO:0000313" key="2">
    <source>
        <dbReference type="Proteomes" id="UP000546642"/>
    </source>
</evidence>
<keyword evidence="2" id="KW-1185">Reference proteome</keyword>
<proteinExistence type="predicted"/>
<dbReference type="AlphaFoldDB" id="A0A7W9YML3"/>
<sequence>MAVITVEIFAQAPSDTDSATLPDQGWVGEQLRYAIAPLLHDPDGALPLLGYTVTPYENAALIEAHCVTRSGTEAMDVIAARLEATMQDHPDAFDGWHLHAGQTHVQMSDN</sequence>
<name>A0A7W9YML3_9ACTN</name>
<organism evidence="1 2">
    <name type="scientific">Nocardiopsis mwathae</name>
    <dbReference type="NCBI Taxonomy" id="1472723"/>
    <lineage>
        <taxon>Bacteria</taxon>
        <taxon>Bacillati</taxon>
        <taxon>Actinomycetota</taxon>
        <taxon>Actinomycetes</taxon>
        <taxon>Streptosporangiales</taxon>
        <taxon>Nocardiopsidaceae</taxon>
        <taxon>Nocardiopsis</taxon>
    </lineage>
</organism>
<dbReference type="RefSeq" id="WP_184079334.1">
    <property type="nucleotide sequence ID" value="NZ_JACHDS010000001.1"/>
</dbReference>
<protein>
    <submittedName>
        <fullName evidence="1">Uncharacterized protein</fullName>
    </submittedName>
</protein>
<dbReference type="Proteomes" id="UP000546642">
    <property type="component" value="Unassembled WGS sequence"/>
</dbReference>
<dbReference type="EMBL" id="JACHDS010000001">
    <property type="protein sequence ID" value="MBB6174958.1"/>
    <property type="molecule type" value="Genomic_DNA"/>
</dbReference>
<gene>
    <name evidence="1" type="ORF">HNR23_005018</name>
</gene>